<evidence type="ECO:0000256" key="1">
    <source>
        <dbReference type="SAM" id="SignalP"/>
    </source>
</evidence>
<evidence type="ECO:0000313" key="2">
    <source>
        <dbReference type="EMBL" id="RII76148.1"/>
    </source>
</evidence>
<dbReference type="Proteomes" id="UP000265875">
    <property type="component" value="Unassembled WGS sequence"/>
</dbReference>
<feature type="chain" id="PRO_5017418734" evidence="1">
    <location>
        <begin position="35"/>
        <end position="202"/>
    </location>
</feature>
<accession>A0A399M371</accession>
<proteinExistence type="predicted"/>
<dbReference type="RefSeq" id="WP_119370888.1">
    <property type="nucleotide sequence ID" value="NZ_QWLL01000045.1"/>
</dbReference>
<protein>
    <submittedName>
        <fullName evidence="2">Uncharacterized protein</fullName>
    </submittedName>
</protein>
<comment type="caution">
    <text evidence="2">The sequence shown here is derived from an EMBL/GenBank/DDBJ whole genome shotgun (WGS) entry which is preliminary data.</text>
</comment>
<dbReference type="EMBL" id="QWLL01000045">
    <property type="protein sequence ID" value="RII76148.1"/>
    <property type="molecule type" value="Genomic_DNA"/>
</dbReference>
<reference evidence="2 3" key="1">
    <citation type="submission" date="2018-08" db="EMBL/GenBank/DDBJ databases">
        <title>Draft genome sequence of the cyanotroph, Pseudomonas monteilii BCN3.</title>
        <authorList>
            <person name="Jones L.B."/>
            <person name="Kunz D.A."/>
        </authorList>
    </citation>
    <scope>NUCLEOTIDE SEQUENCE [LARGE SCALE GENOMIC DNA]</scope>
    <source>
        <strain evidence="2 3">BCN3</strain>
    </source>
</reference>
<name>A0A399M371_9PSED</name>
<sequence>MKYLQPYFYVASPAMKLAMLIATSLLSGAGTAYAANTTDITHAELTPVITLYRQVENGSDRPCPFELPALGSVAPIKLLPKDACPRKEDEDEDKDKPFKAHSIRIHNMPIKSTVLLVDSDTCTKEGHAWVELDTSRANASLEKMGIDKIWTYAGNQEKPGYVYNKGEDNQTPSFGVRIIGKGNPIEPGELACIVVTLPKRSN</sequence>
<keyword evidence="1" id="KW-0732">Signal</keyword>
<organism evidence="2 3">
    <name type="scientific">Pseudomonas monteilii</name>
    <dbReference type="NCBI Taxonomy" id="76759"/>
    <lineage>
        <taxon>Bacteria</taxon>
        <taxon>Pseudomonadati</taxon>
        <taxon>Pseudomonadota</taxon>
        <taxon>Gammaproteobacteria</taxon>
        <taxon>Pseudomonadales</taxon>
        <taxon>Pseudomonadaceae</taxon>
        <taxon>Pseudomonas</taxon>
    </lineage>
</organism>
<evidence type="ECO:0000313" key="3">
    <source>
        <dbReference type="Proteomes" id="UP000265875"/>
    </source>
</evidence>
<dbReference type="AlphaFoldDB" id="A0A399M371"/>
<gene>
    <name evidence="2" type="ORF">D0894_18850</name>
</gene>
<feature type="signal peptide" evidence="1">
    <location>
        <begin position="1"/>
        <end position="34"/>
    </location>
</feature>